<protein>
    <submittedName>
        <fullName evidence="3">Urate hydroxylase PuuD</fullName>
    </submittedName>
</protein>
<gene>
    <name evidence="3" type="ORF">E6K81_04285</name>
</gene>
<organism evidence="3 4">
    <name type="scientific">Eiseniibacteriota bacterium</name>
    <dbReference type="NCBI Taxonomy" id="2212470"/>
    <lineage>
        <taxon>Bacteria</taxon>
        <taxon>Candidatus Eiseniibacteriota</taxon>
    </lineage>
</organism>
<feature type="transmembrane region" description="Helical" evidence="1">
    <location>
        <begin position="105"/>
        <end position="124"/>
    </location>
</feature>
<reference evidence="3 4" key="1">
    <citation type="journal article" date="2019" name="Nat. Microbiol.">
        <title>Mediterranean grassland soil C-N compound turnover is dependent on rainfall and depth, and is mediated by genomically divergent microorganisms.</title>
        <authorList>
            <person name="Diamond S."/>
            <person name="Andeer P.F."/>
            <person name="Li Z."/>
            <person name="Crits-Christoph A."/>
            <person name="Burstein D."/>
            <person name="Anantharaman K."/>
            <person name="Lane K.R."/>
            <person name="Thomas B.C."/>
            <person name="Pan C."/>
            <person name="Northen T.R."/>
            <person name="Banfield J.F."/>
        </authorList>
    </citation>
    <scope>NUCLEOTIDE SEQUENCE [LARGE SCALE GENOMIC DNA]</scope>
    <source>
        <strain evidence="3">WS_11</strain>
    </source>
</reference>
<feature type="transmembrane region" description="Helical" evidence="1">
    <location>
        <begin position="236"/>
        <end position="255"/>
    </location>
</feature>
<keyword evidence="1" id="KW-0812">Transmembrane</keyword>
<dbReference type="AlphaFoldDB" id="A0A538UCJ0"/>
<dbReference type="Pfam" id="PF06181">
    <property type="entry name" value="Urate_ox_N"/>
    <property type="match status" value="1"/>
</dbReference>
<evidence type="ECO:0000313" key="3">
    <source>
        <dbReference type="EMBL" id="TMQ73537.1"/>
    </source>
</evidence>
<feature type="non-terminal residue" evidence="3">
    <location>
        <position position="1"/>
    </location>
</feature>
<dbReference type="GO" id="GO:0020037">
    <property type="term" value="F:heme binding"/>
    <property type="evidence" value="ECO:0007669"/>
    <property type="project" value="InterPro"/>
</dbReference>
<dbReference type="InterPro" id="IPR036909">
    <property type="entry name" value="Cyt_c-like_dom_sf"/>
</dbReference>
<dbReference type="InterPro" id="IPR010389">
    <property type="entry name" value="Urate_ox_N"/>
</dbReference>
<evidence type="ECO:0000313" key="4">
    <source>
        <dbReference type="Proteomes" id="UP000319771"/>
    </source>
</evidence>
<sequence>RDGAVVGELWMVHSGGFYEVVKRKVLAPGEMPRHLHWFMWEAYTTWISGFFLLGVVYYLGGGVYLVDRSIANLGVGTAVALSLAVLVTGYLVYDLLWRSPLASRPALGGLISFGLLTAATWGLTHLFSGRAAFIHVGALLGTIMVANVAQHIIPAQRKMIAATRAGQPADATLGERAKRRSIHNHYATLPVLIAMLSSHFPMTYGHPRAWLVLTLLMLFGVAAKYVMNFRGRSNRWVLAGGLAALVAVIALTAQVPSAAPAGPDLAGAAPVSFAEAHAIIERRCVTCHARKPTNPSFPEPPSGIVFEDPRRIHELAGRIMVRAVVTKTMPLGNLTGMTEEERRTLGAWIAQGARLDDAPPRP</sequence>
<dbReference type="GO" id="GO:0009055">
    <property type="term" value="F:electron transfer activity"/>
    <property type="evidence" value="ECO:0007669"/>
    <property type="project" value="InterPro"/>
</dbReference>
<feature type="transmembrane region" description="Helical" evidence="1">
    <location>
        <begin position="130"/>
        <end position="149"/>
    </location>
</feature>
<feature type="domain" description="Urate oxidase N-terminal" evidence="2">
    <location>
        <begin position="4"/>
        <end position="252"/>
    </location>
</feature>
<evidence type="ECO:0000259" key="2">
    <source>
        <dbReference type="Pfam" id="PF06181"/>
    </source>
</evidence>
<accession>A0A538UCJ0</accession>
<feature type="transmembrane region" description="Helical" evidence="1">
    <location>
        <begin position="70"/>
        <end position="93"/>
    </location>
</feature>
<evidence type="ECO:0000256" key="1">
    <source>
        <dbReference type="SAM" id="Phobius"/>
    </source>
</evidence>
<comment type="caution">
    <text evidence="3">The sequence shown here is derived from an EMBL/GenBank/DDBJ whole genome shotgun (WGS) entry which is preliminary data.</text>
</comment>
<keyword evidence="1" id="KW-0472">Membrane</keyword>
<proteinExistence type="predicted"/>
<dbReference type="SUPFAM" id="SSF46626">
    <property type="entry name" value="Cytochrome c"/>
    <property type="match status" value="1"/>
</dbReference>
<keyword evidence="1" id="KW-1133">Transmembrane helix</keyword>
<dbReference type="Proteomes" id="UP000319771">
    <property type="component" value="Unassembled WGS sequence"/>
</dbReference>
<feature type="transmembrane region" description="Helical" evidence="1">
    <location>
        <begin position="43"/>
        <end position="64"/>
    </location>
</feature>
<dbReference type="EMBL" id="VBPB01000064">
    <property type="protein sequence ID" value="TMQ73537.1"/>
    <property type="molecule type" value="Genomic_DNA"/>
</dbReference>
<feature type="transmembrane region" description="Helical" evidence="1">
    <location>
        <begin position="210"/>
        <end position="227"/>
    </location>
</feature>
<name>A0A538UCJ0_UNCEI</name>